<dbReference type="GO" id="GO:0005783">
    <property type="term" value="C:endoplasmic reticulum"/>
    <property type="evidence" value="ECO:0007669"/>
    <property type="project" value="InterPro"/>
</dbReference>
<reference evidence="4" key="1">
    <citation type="journal article" date="2018" name="Genome Res.">
        <title>The genomic architecture and molecular evolution of ant odorant receptors.</title>
        <authorList>
            <person name="McKenzie S.K."/>
            <person name="Kronauer D.J.C."/>
        </authorList>
    </citation>
    <scope>NUCLEOTIDE SEQUENCE [LARGE SCALE GENOMIC DNA]</scope>
    <source>
        <strain evidence="4">Clonal line C1</strain>
    </source>
</reference>
<reference evidence="4" key="2">
    <citation type="submission" date="2018-07" db="EMBL/GenBank/DDBJ databases">
        <authorList>
            <person name="Mckenzie S.K."/>
            <person name="Kronauer D.J.C."/>
        </authorList>
    </citation>
    <scope>NUCLEOTIDE SEQUENCE</scope>
    <source>
        <strain evidence="4">Clonal line C1</strain>
    </source>
</reference>
<gene>
    <name evidence="4" type="ORF">DMN91_011739</name>
</gene>
<dbReference type="PANTHER" id="PTHR15069">
    <property type="entry name" value="PROTEASOME ASSEMBLY CHAPERONE 1"/>
    <property type="match status" value="1"/>
</dbReference>
<dbReference type="GO" id="GO:0070628">
    <property type="term" value="F:proteasome binding"/>
    <property type="evidence" value="ECO:0007669"/>
    <property type="project" value="TreeGrafter"/>
</dbReference>
<comment type="caution">
    <text evidence="4">The sequence shown here is derived from an EMBL/GenBank/DDBJ whole genome shotgun (WGS) entry which is preliminary data.</text>
</comment>
<dbReference type="PANTHER" id="PTHR15069:SF1">
    <property type="entry name" value="PROTEASOME ASSEMBLY CHAPERONE 1"/>
    <property type="match status" value="1"/>
</dbReference>
<organism evidence="4">
    <name type="scientific">Ooceraea biroi</name>
    <name type="common">Clonal raider ant</name>
    <name type="synonym">Cerapachys biroi</name>
    <dbReference type="NCBI Taxonomy" id="2015173"/>
    <lineage>
        <taxon>Eukaryota</taxon>
        <taxon>Metazoa</taxon>
        <taxon>Ecdysozoa</taxon>
        <taxon>Arthropoda</taxon>
        <taxon>Hexapoda</taxon>
        <taxon>Insecta</taxon>
        <taxon>Pterygota</taxon>
        <taxon>Neoptera</taxon>
        <taxon>Endopterygota</taxon>
        <taxon>Hymenoptera</taxon>
        <taxon>Apocrita</taxon>
        <taxon>Aculeata</taxon>
        <taxon>Formicoidea</taxon>
        <taxon>Formicidae</taxon>
        <taxon>Dorylinae</taxon>
        <taxon>Ooceraea</taxon>
    </lineage>
</organism>
<evidence type="ECO:0000256" key="3">
    <source>
        <dbReference type="ARBA" id="ARBA00023186"/>
    </source>
</evidence>
<comment type="similarity">
    <text evidence="1">Belongs to the PSMG1 family.</text>
</comment>
<protein>
    <recommendedName>
        <fullName evidence="2">Proteasome assembly chaperone 1</fullName>
    </recommendedName>
</protein>
<sequence length="206" mass="23464">ELCVRWLREKPERMQKLIIMEGNPLISFVEQRFCREAEKVCVIKNDNQKEVSAIYHIEKQIYLCVILPLFAMKDAAGFISQISEVLLSTENIMSVVCHHVSQFQGTNIPEVPSFLRVLTTRNANNAECKIQSLDQPNIVFGVGAGVLSYAEFMGISAKLYVLYIDSFVLDSKCAEPMLKILPTEMQRKLQNPKCTNTFFSKGNLYM</sequence>
<feature type="non-terminal residue" evidence="4">
    <location>
        <position position="1"/>
    </location>
</feature>
<name>A0A3L8D6Y8_OOCBI</name>
<dbReference type="OrthoDB" id="17536at2759"/>
<accession>A0A3L8D6Y8</accession>
<keyword evidence="3" id="KW-0143">Chaperone</keyword>
<evidence type="ECO:0000313" key="4">
    <source>
        <dbReference type="EMBL" id="RLU15981.1"/>
    </source>
</evidence>
<evidence type="ECO:0000256" key="1">
    <source>
        <dbReference type="ARBA" id="ARBA00005261"/>
    </source>
</evidence>
<dbReference type="InterPro" id="IPR016565">
    <property type="entry name" value="Proteasome_assmbl_chp_1"/>
</dbReference>
<evidence type="ECO:0000256" key="2">
    <source>
        <dbReference type="ARBA" id="ARBA00019180"/>
    </source>
</evidence>
<dbReference type="EMBL" id="QOIP01000012">
    <property type="protein sequence ID" value="RLU15981.1"/>
    <property type="molecule type" value="Genomic_DNA"/>
</dbReference>
<proteinExistence type="inferred from homology"/>
<dbReference type="AlphaFoldDB" id="A0A3L8D6Y8"/>
<dbReference type="GO" id="GO:0080129">
    <property type="term" value="P:proteasome core complex assembly"/>
    <property type="evidence" value="ECO:0007669"/>
    <property type="project" value="TreeGrafter"/>
</dbReference>
<dbReference type="Pfam" id="PF16094">
    <property type="entry name" value="PAC1"/>
    <property type="match status" value="1"/>
</dbReference>
<dbReference type="Proteomes" id="UP000279307">
    <property type="component" value="Chromosome 12"/>
</dbReference>